<dbReference type="Pfam" id="PF17784">
    <property type="entry name" value="Sulfotransfer_4"/>
    <property type="match status" value="1"/>
</dbReference>
<evidence type="ECO:0000256" key="1">
    <source>
        <dbReference type="SAM" id="Phobius"/>
    </source>
</evidence>
<dbReference type="SUPFAM" id="SSF52540">
    <property type="entry name" value="P-loop containing nucleoside triphosphate hydrolases"/>
    <property type="match status" value="1"/>
</dbReference>
<evidence type="ECO:0008006" key="4">
    <source>
        <dbReference type="Google" id="ProtNLM"/>
    </source>
</evidence>
<dbReference type="Gene3D" id="3.40.50.300">
    <property type="entry name" value="P-loop containing nucleotide triphosphate hydrolases"/>
    <property type="match status" value="1"/>
</dbReference>
<proteinExistence type="predicted"/>
<keyword evidence="1" id="KW-1133">Transmembrane helix</keyword>
<organism evidence="2 3">
    <name type="scientific">Rhynchosporium secalis</name>
    <name type="common">Barley scald fungus</name>
    <dbReference type="NCBI Taxonomy" id="38038"/>
    <lineage>
        <taxon>Eukaryota</taxon>
        <taxon>Fungi</taxon>
        <taxon>Dikarya</taxon>
        <taxon>Ascomycota</taxon>
        <taxon>Pezizomycotina</taxon>
        <taxon>Leotiomycetes</taxon>
        <taxon>Helotiales</taxon>
        <taxon>Ploettnerulaceae</taxon>
        <taxon>Rhynchosporium</taxon>
    </lineage>
</organism>
<dbReference type="InterPro" id="IPR027417">
    <property type="entry name" value="P-loop_NTPase"/>
</dbReference>
<dbReference type="AlphaFoldDB" id="A0A1E1MSD8"/>
<dbReference type="PANTHER" id="PTHR36978">
    <property type="entry name" value="P-LOOP CONTAINING NUCLEOTIDE TRIPHOSPHATE HYDROLASE"/>
    <property type="match status" value="1"/>
</dbReference>
<dbReference type="PANTHER" id="PTHR36978:SF4">
    <property type="entry name" value="P-LOOP CONTAINING NUCLEOSIDE TRIPHOSPHATE HYDROLASE PROTEIN"/>
    <property type="match status" value="1"/>
</dbReference>
<dbReference type="InterPro" id="IPR040632">
    <property type="entry name" value="Sulfotransfer_4"/>
</dbReference>
<keyword evidence="1" id="KW-0472">Membrane</keyword>
<evidence type="ECO:0000313" key="3">
    <source>
        <dbReference type="Proteomes" id="UP000177625"/>
    </source>
</evidence>
<keyword evidence="3" id="KW-1185">Reference proteome</keyword>
<gene>
    <name evidence="2" type="ORF">RSE6_13201</name>
</gene>
<keyword evidence="1" id="KW-0812">Transmembrane</keyword>
<evidence type="ECO:0000313" key="2">
    <source>
        <dbReference type="EMBL" id="CZT51970.1"/>
    </source>
</evidence>
<dbReference type="Proteomes" id="UP000177625">
    <property type="component" value="Unassembled WGS sequence"/>
</dbReference>
<reference evidence="3" key="1">
    <citation type="submission" date="2016-03" db="EMBL/GenBank/DDBJ databases">
        <authorList>
            <person name="Guldener U."/>
        </authorList>
    </citation>
    <scope>NUCLEOTIDE SEQUENCE [LARGE SCALE GENOMIC DNA]</scope>
</reference>
<protein>
    <recommendedName>
        <fullName evidence="4">NAD dependent epimerase/dehydratase</fullName>
    </recommendedName>
</protein>
<name>A0A1E1MSD8_RHYSE</name>
<accession>A0A1E1MSD8</accession>
<sequence length="285" mass="32206">MAGQTASTSRSFALYADGTDIDRESCDRVVPMKVLALGLCRTGTLSFRSALKGLGYIDTYHMRSASTETPRDNEMWMRAIEAKFDGKGHFGKAGWDKLLGHCQAVCDFPAAAFGPELIAAYPDAKVILTLRDADSWQLSTAKTVWKVIQDPTFWSLTFFNPTLRKYRLMLSTLLDRFFQGQFLRNGKVICENHYEEIRRIVPAERLLEFRVEDGWEPLCKFLGDKVPDQAFPNGNTISDSQKGQAIRKSKATRRIVQHAVAPLTLLIVVGIIFRAKFPYRSLESR</sequence>
<dbReference type="EMBL" id="FJVC01000530">
    <property type="protein sequence ID" value="CZT51970.1"/>
    <property type="molecule type" value="Genomic_DNA"/>
</dbReference>
<feature type="transmembrane region" description="Helical" evidence="1">
    <location>
        <begin position="255"/>
        <end position="275"/>
    </location>
</feature>